<evidence type="ECO:0000256" key="3">
    <source>
        <dbReference type="ARBA" id="ARBA00022989"/>
    </source>
</evidence>
<comment type="subcellular location">
    <subcellularLocation>
        <location evidence="1">Membrane</location>
        <topology evidence="1">Multi-pass membrane protein</topology>
    </subcellularLocation>
</comment>
<dbReference type="EMBL" id="CAUDKV010000022">
    <property type="protein sequence ID" value="CAJ0891002.1"/>
    <property type="molecule type" value="Genomic_DNA"/>
</dbReference>
<dbReference type="Proteomes" id="UP001190452">
    <property type="component" value="Unassembled WGS sequence"/>
</dbReference>
<comment type="caution">
    <text evidence="7">The sequence shown here is derived from an EMBL/GenBank/DDBJ whole genome shotgun (WGS) entry which is preliminary data.</text>
</comment>
<feature type="transmembrane region" description="Helical" evidence="5">
    <location>
        <begin position="83"/>
        <end position="104"/>
    </location>
</feature>
<evidence type="ECO:0000256" key="2">
    <source>
        <dbReference type="ARBA" id="ARBA00022692"/>
    </source>
</evidence>
<dbReference type="PANTHER" id="PTHR37422:SF23">
    <property type="entry name" value="TEICHURONIC ACID BIOSYNTHESIS PROTEIN TUAE"/>
    <property type="match status" value="1"/>
</dbReference>
<feature type="domain" description="O-antigen ligase-related" evidence="6">
    <location>
        <begin position="25"/>
        <end position="95"/>
    </location>
</feature>
<dbReference type="InterPro" id="IPR007016">
    <property type="entry name" value="O-antigen_ligase-rel_domated"/>
</dbReference>
<evidence type="ECO:0000313" key="10">
    <source>
        <dbReference type="Proteomes" id="UP001190452"/>
    </source>
</evidence>
<reference evidence="7 10" key="1">
    <citation type="submission" date="2023-07" db="EMBL/GenBank/DDBJ databases">
        <authorList>
            <person name="Peeters C."/>
        </authorList>
    </citation>
    <scope>NUCLEOTIDE SEQUENCE</scope>
    <source>
        <strain evidence="8 10">R-77569</strain>
        <strain evidence="7">R-77591</strain>
    </source>
</reference>
<accession>A0AAD2AM11</accession>
<dbReference type="InterPro" id="IPR051533">
    <property type="entry name" value="WaaL-like"/>
</dbReference>
<dbReference type="PANTHER" id="PTHR37422">
    <property type="entry name" value="TEICHURONIC ACID BIOSYNTHESIS PROTEIN TUAE"/>
    <property type="match status" value="1"/>
</dbReference>
<protein>
    <recommendedName>
        <fullName evidence="6">O-antigen ligase-related domain-containing protein</fullName>
    </recommendedName>
</protein>
<dbReference type="GO" id="GO:0016020">
    <property type="term" value="C:membrane"/>
    <property type="evidence" value="ECO:0007669"/>
    <property type="project" value="UniProtKB-SubCell"/>
</dbReference>
<name>A0AAD2AM11_9RALS</name>
<evidence type="ECO:0000256" key="5">
    <source>
        <dbReference type="SAM" id="Phobius"/>
    </source>
</evidence>
<dbReference type="Proteomes" id="UP001190002">
    <property type="component" value="Unassembled WGS sequence"/>
</dbReference>
<dbReference type="Pfam" id="PF04932">
    <property type="entry name" value="Wzy_C"/>
    <property type="match status" value="1"/>
</dbReference>
<proteinExistence type="predicted"/>
<evidence type="ECO:0000256" key="4">
    <source>
        <dbReference type="ARBA" id="ARBA00023136"/>
    </source>
</evidence>
<organism evidence="7 9">
    <name type="scientific">Ralstonia mannitolilytica</name>
    <dbReference type="NCBI Taxonomy" id="105219"/>
    <lineage>
        <taxon>Bacteria</taxon>
        <taxon>Pseudomonadati</taxon>
        <taxon>Pseudomonadota</taxon>
        <taxon>Betaproteobacteria</taxon>
        <taxon>Burkholderiales</taxon>
        <taxon>Burkholderiaceae</taxon>
        <taxon>Ralstonia</taxon>
    </lineage>
</organism>
<dbReference type="AlphaFoldDB" id="A0AAD2AM11"/>
<evidence type="ECO:0000256" key="1">
    <source>
        <dbReference type="ARBA" id="ARBA00004141"/>
    </source>
</evidence>
<keyword evidence="3 5" id="KW-1133">Transmembrane helix</keyword>
<sequence length="157" mass="17672">MWNWAIALANAAWALDLPSSMGERFHQGVGLRSFLWKHAWHMFCAHPWLGGGWGDYAWNQFVQTDTLGHVEMSMNAHNIVLDLLAKIGAVGLLAVLVPFAWWAFDLRKRLRRPKVAFVSAIVAAQTSTLRQACQRDANELKEFCSRLSLEGLLANPD</sequence>
<evidence type="ECO:0000313" key="8">
    <source>
        <dbReference type="EMBL" id="CAJ0891002.1"/>
    </source>
</evidence>
<evidence type="ECO:0000313" key="9">
    <source>
        <dbReference type="Proteomes" id="UP001190002"/>
    </source>
</evidence>
<dbReference type="EMBL" id="CATVXE010000009">
    <property type="protein sequence ID" value="CAJ0683711.1"/>
    <property type="molecule type" value="Genomic_DNA"/>
</dbReference>
<evidence type="ECO:0000313" key="7">
    <source>
        <dbReference type="EMBL" id="CAJ0683711.1"/>
    </source>
</evidence>
<keyword evidence="2 5" id="KW-0812">Transmembrane</keyword>
<keyword evidence="4 5" id="KW-0472">Membrane</keyword>
<gene>
    <name evidence="8" type="ORF">R77569_04105</name>
    <name evidence="7" type="ORF">R77591_02355</name>
</gene>
<keyword evidence="10" id="KW-1185">Reference proteome</keyword>
<evidence type="ECO:0000259" key="6">
    <source>
        <dbReference type="Pfam" id="PF04932"/>
    </source>
</evidence>